<dbReference type="InterPro" id="IPR029063">
    <property type="entry name" value="SAM-dependent_MTases_sf"/>
</dbReference>
<dbReference type="EMBL" id="BAAALD010000109">
    <property type="protein sequence ID" value="GAA1118599.1"/>
    <property type="molecule type" value="Genomic_DNA"/>
</dbReference>
<dbReference type="CDD" id="cd02440">
    <property type="entry name" value="AdoMet_MTases"/>
    <property type="match status" value="1"/>
</dbReference>
<name>A0ABN1U5E0_9ACTN</name>
<evidence type="ECO:0000256" key="1">
    <source>
        <dbReference type="SAM" id="MobiDB-lite"/>
    </source>
</evidence>
<protein>
    <recommendedName>
        <fullName evidence="2">Methyltransferase type 11 domain-containing protein</fullName>
    </recommendedName>
</protein>
<evidence type="ECO:0000313" key="3">
    <source>
        <dbReference type="EMBL" id="GAA1118599.1"/>
    </source>
</evidence>
<feature type="region of interest" description="Disordered" evidence="1">
    <location>
        <begin position="1"/>
        <end position="27"/>
    </location>
</feature>
<reference evidence="3 4" key="1">
    <citation type="journal article" date="2019" name="Int. J. Syst. Evol. Microbiol.">
        <title>The Global Catalogue of Microorganisms (GCM) 10K type strain sequencing project: providing services to taxonomists for standard genome sequencing and annotation.</title>
        <authorList>
            <consortium name="The Broad Institute Genomics Platform"/>
            <consortium name="The Broad Institute Genome Sequencing Center for Infectious Disease"/>
            <person name="Wu L."/>
            <person name="Ma J."/>
        </authorList>
    </citation>
    <scope>NUCLEOTIDE SEQUENCE [LARGE SCALE GENOMIC DNA]</scope>
    <source>
        <strain evidence="3 4">JCM 13002</strain>
    </source>
</reference>
<dbReference type="Pfam" id="PF08241">
    <property type="entry name" value="Methyltransf_11"/>
    <property type="match status" value="1"/>
</dbReference>
<dbReference type="RefSeq" id="WP_344627600.1">
    <property type="nucleotide sequence ID" value="NZ_BAAALD010000109.1"/>
</dbReference>
<evidence type="ECO:0000313" key="4">
    <source>
        <dbReference type="Proteomes" id="UP001499987"/>
    </source>
</evidence>
<proteinExistence type="predicted"/>
<gene>
    <name evidence="3" type="ORF">GCM10009663_68220</name>
</gene>
<dbReference type="SUPFAM" id="SSF53335">
    <property type="entry name" value="S-adenosyl-L-methionine-dependent methyltransferases"/>
    <property type="match status" value="1"/>
</dbReference>
<feature type="compositionally biased region" description="Low complexity" evidence="1">
    <location>
        <begin position="1"/>
        <end position="17"/>
    </location>
</feature>
<evidence type="ECO:0000259" key="2">
    <source>
        <dbReference type="Pfam" id="PF08241"/>
    </source>
</evidence>
<dbReference type="PANTHER" id="PTHR43591:SF24">
    <property type="entry name" value="2-METHOXY-6-POLYPRENYL-1,4-BENZOQUINOL METHYLASE, MITOCHONDRIAL"/>
    <property type="match status" value="1"/>
</dbReference>
<dbReference type="InterPro" id="IPR013216">
    <property type="entry name" value="Methyltransf_11"/>
</dbReference>
<organism evidence="3 4">
    <name type="scientific">Kitasatospora arboriphila</name>
    <dbReference type="NCBI Taxonomy" id="258052"/>
    <lineage>
        <taxon>Bacteria</taxon>
        <taxon>Bacillati</taxon>
        <taxon>Actinomycetota</taxon>
        <taxon>Actinomycetes</taxon>
        <taxon>Kitasatosporales</taxon>
        <taxon>Streptomycetaceae</taxon>
        <taxon>Kitasatospora</taxon>
    </lineage>
</organism>
<sequence>MGHCTAGPDGPDPCADPELPGTGRHGGALYDLTAAPAPLEGAALVDAGCGRGGGTARLARTRRPRTVTGLDASPRNVAFCRRDHTAPGLDFRYGEADRLPHPDASFDAVVSVESVHCFPDAGRFLAEAARVLRPGGHLLLADEWPAADAHGPARAAAAAGLCVEAVEDITAGVLRSLDRLPAEAARLLGTLEEGPRAAYARFFADRVGRDSAGLYRSGRCVYQRLHARREG</sequence>
<feature type="domain" description="Methyltransferase type 11" evidence="2">
    <location>
        <begin position="45"/>
        <end position="139"/>
    </location>
</feature>
<keyword evidence="4" id="KW-1185">Reference proteome</keyword>
<accession>A0ABN1U5E0</accession>
<comment type="caution">
    <text evidence="3">The sequence shown here is derived from an EMBL/GenBank/DDBJ whole genome shotgun (WGS) entry which is preliminary data.</text>
</comment>
<dbReference type="PANTHER" id="PTHR43591">
    <property type="entry name" value="METHYLTRANSFERASE"/>
    <property type="match status" value="1"/>
</dbReference>
<dbReference type="Proteomes" id="UP001499987">
    <property type="component" value="Unassembled WGS sequence"/>
</dbReference>
<dbReference type="Gene3D" id="3.40.50.150">
    <property type="entry name" value="Vaccinia Virus protein VP39"/>
    <property type="match status" value="1"/>
</dbReference>